<dbReference type="InterPro" id="IPR034136">
    <property type="entry name" value="TOPRIM_Topo6A/Spo11"/>
</dbReference>
<evidence type="ECO:0000256" key="5">
    <source>
        <dbReference type="ARBA" id="ARBA00022723"/>
    </source>
</evidence>
<evidence type="ECO:0000256" key="1">
    <source>
        <dbReference type="ARBA" id="ARBA00000185"/>
    </source>
</evidence>
<dbReference type="GO" id="GO:0003918">
    <property type="term" value="F:DNA topoisomerase type II (double strand cut, ATP-hydrolyzing) activity"/>
    <property type="evidence" value="ECO:0007669"/>
    <property type="project" value="UniProtKB-UniRule"/>
</dbReference>
<dbReference type="GO" id="GO:0046872">
    <property type="term" value="F:metal ion binding"/>
    <property type="evidence" value="ECO:0007669"/>
    <property type="project" value="UniProtKB-KW"/>
</dbReference>
<feature type="region of interest" description="Disordered" evidence="11">
    <location>
        <begin position="1"/>
        <end position="21"/>
    </location>
</feature>
<dbReference type="InterPro" id="IPR002815">
    <property type="entry name" value="Spo11/TopoVI_A"/>
</dbReference>
<dbReference type="SUPFAM" id="SSF56726">
    <property type="entry name" value="DNA topoisomerase IV, alpha subunit"/>
    <property type="match status" value="1"/>
</dbReference>
<feature type="domain" description="Spo11/DNA topoisomerase VI subunit A N-terminal" evidence="12">
    <location>
        <begin position="195"/>
        <end position="255"/>
    </location>
</feature>
<name>A0A4S4LVM9_9AGAM</name>
<keyword evidence="7 10" id="KW-0799">Topoisomerase</keyword>
<feature type="domain" description="Topoisomerase 6 subunit A/Spo11 TOPRIM" evidence="13">
    <location>
        <begin position="305"/>
        <end position="461"/>
    </location>
</feature>
<evidence type="ECO:0000256" key="3">
    <source>
        <dbReference type="ARBA" id="ARBA00006559"/>
    </source>
</evidence>
<sequence>MSTRQSAIHHSEQWDMLSTSSGDEGDIIKDYSDLPVTQAGQTHPGIVEDADFDDIFIDDPPEFSNDDTLLLEESLSPEFSHELEVDNDDAEEDEVLETSSRDDAIAGLENLILSFLTQLSNPGSLPGEVDKIDASMKPKSAKKIQLQLSDRRKPSKDGHVITLPESNLELNSSYRTIPLRSLRYPLNGKGPSIRPFAQLFRVVDLAHEALVDEIPTTKRDVYYKDVPLFKSQVVVDRLVDDIAATLSLGRADLNIRASSKGLVCGSALSIHLIEGESIDVTDYEGVLIPAAEDIAQFSLKDDISWVLIVEKEAVFQTLCRLRLTKNIPLLGLGVMITGKGYPDLATRQLVKTLSDNLPQTHVDSIPILVLVDGDAFGLDIASVYKFGSHALRHESGKLAAARVDLGIDLNSLIPISHEDEKKAFKMLGRPPCMLPTRWKKELMALLHSRRKAETEILSSVKGKAFAGESGDKHPLVRYVTSKILAHMASPDSPTGINL</sequence>
<dbReference type="GO" id="GO:0003677">
    <property type="term" value="F:DNA binding"/>
    <property type="evidence" value="ECO:0007669"/>
    <property type="project" value="UniProtKB-UniRule"/>
</dbReference>
<keyword evidence="9 10" id="KW-0413">Isomerase</keyword>
<keyword evidence="8 10" id="KW-0238">DNA-binding</keyword>
<protein>
    <recommendedName>
        <fullName evidence="4">DNA topoisomerase (ATP-hydrolyzing)</fullName>
        <ecNumber evidence="4">5.6.2.2</ecNumber>
    </recommendedName>
</protein>
<feature type="active site" description="O-(5'-phospho-DNA)-tyrosine intermediate" evidence="10">
    <location>
        <position position="223"/>
    </location>
</feature>
<dbReference type="OrthoDB" id="5377392at2759"/>
<evidence type="ECO:0000256" key="9">
    <source>
        <dbReference type="ARBA" id="ARBA00023235"/>
    </source>
</evidence>
<dbReference type="CDD" id="cd00223">
    <property type="entry name" value="TOPRIM_TopoIIB_SPO"/>
    <property type="match status" value="1"/>
</dbReference>
<gene>
    <name evidence="14" type="ORF">EW146_g4075</name>
</gene>
<dbReference type="InterPro" id="IPR013049">
    <property type="entry name" value="Spo11/TopoVI_A_N"/>
</dbReference>
<evidence type="ECO:0000256" key="4">
    <source>
        <dbReference type="ARBA" id="ARBA00012895"/>
    </source>
</evidence>
<dbReference type="Gene3D" id="3.40.1360.10">
    <property type="match status" value="1"/>
</dbReference>
<dbReference type="PANTHER" id="PTHR10848:SF0">
    <property type="entry name" value="MEIOTIC RECOMBINATION PROTEIN SPO11"/>
    <property type="match status" value="1"/>
</dbReference>
<evidence type="ECO:0000256" key="10">
    <source>
        <dbReference type="PROSITE-ProRule" id="PRU01385"/>
    </source>
</evidence>
<reference evidence="14 15" key="1">
    <citation type="submission" date="2019-02" db="EMBL/GenBank/DDBJ databases">
        <title>Genome sequencing of the rare red list fungi Bondarzewia mesenterica.</title>
        <authorList>
            <person name="Buettner E."/>
            <person name="Kellner H."/>
        </authorList>
    </citation>
    <scope>NUCLEOTIDE SEQUENCE [LARGE SCALE GENOMIC DNA]</scope>
    <source>
        <strain evidence="14 15">DSM 108281</strain>
    </source>
</reference>
<dbReference type="PANTHER" id="PTHR10848">
    <property type="entry name" value="MEIOTIC RECOMBINATION PROTEIN SPO11"/>
    <property type="match status" value="1"/>
</dbReference>
<dbReference type="EC" id="5.6.2.2" evidence="4"/>
<evidence type="ECO:0000259" key="12">
    <source>
        <dbReference type="Pfam" id="PF04406"/>
    </source>
</evidence>
<dbReference type="PRINTS" id="PR01550">
    <property type="entry name" value="TOP6AFAMILY"/>
</dbReference>
<dbReference type="Pfam" id="PF04406">
    <property type="entry name" value="TP6A_N"/>
    <property type="match status" value="1"/>
</dbReference>
<comment type="caution">
    <text evidence="14">The sequence shown here is derived from an EMBL/GenBank/DDBJ whole genome shotgun (WGS) entry which is preliminary data.</text>
</comment>
<dbReference type="GO" id="GO:0007131">
    <property type="term" value="P:reciprocal meiotic recombination"/>
    <property type="evidence" value="ECO:0007669"/>
    <property type="project" value="TreeGrafter"/>
</dbReference>
<dbReference type="Gene3D" id="1.10.10.10">
    <property type="entry name" value="Winged helix-like DNA-binding domain superfamily/Winged helix DNA-binding domain"/>
    <property type="match status" value="1"/>
</dbReference>
<accession>A0A4S4LVM9</accession>
<evidence type="ECO:0000256" key="6">
    <source>
        <dbReference type="ARBA" id="ARBA00022842"/>
    </source>
</evidence>
<organism evidence="14 15">
    <name type="scientific">Bondarzewia mesenterica</name>
    <dbReference type="NCBI Taxonomy" id="1095465"/>
    <lineage>
        <taxon>Eukaryota</taxon>
        <taxon>Fungi</taxon>
        <taxon>Dikarya</taxon>
        <taxon>Basidiomycota</taxon>
        <taxon>Agaricomycotina</taxon>
        <taxon>Agaricomycetes</taxon>
        <taxon>Russulales</taxon>
        <taxon>Bondarzewiaceae</taxon>
        <taxon>Bondarzewia</taxon>
    </lineage>
</organism>
<keyword evidence="15" id="KW-1185">Reference proteome</keyword>
<dbReference type="GO" id="GO:0000228">
    <property type="term" value="C:nuclear chromosome"/>
    <property type="evidence" value="ECO:0007669"/>
    <property type="project" value="TreeGrafter"/>
</dbReference>
<dbReference type="GO" id="GO:0042138">
    <property type="term" value="P:meiotic DNA double-strand break formation"/>
    <property type="evidence" value="ECO:0007669"/>
    <property type="project" value="TreeGrafter"/>
</dbReference>
<proteinExistence type="inferred from homology"/>
<keyword evidence="6" id="KW-0460">Magnesium</keyword>
<keyword evidence="5" id="KW-0479">Metal-binding</keyword>
<dbReference type="InterPro" id="IPR036078">
    <property type="entry name" value="Spo11/TopoVI_A_sf"/>
</dbReference>
<evidence type="ECO:0000256" key="11">
    <source>
        <dbReference type="SAM" id="MobiDB-lite"/>
    </source>
</evidence>
<evidence type="ECO:0000256" key="8">
    <source>
        <dbReference type="ARBA" id="ARBA00023125"/>
    </source>
</evidence>
<evidence type="ECO:0000313" key="15">
    <source>
        <dbReference type="Proteomes" id="UP000310158"/>
    </source>
</evidence>
<dbReference type="Pfam" id="PF21180">
    <property type="entry name" value="TOP6A-Spo11_Toprim"/>
    <property type="match status" value="1"/>
</dbReference>
<dbReference type="AlphaFoldDB" id="A0A4S4LVM9"/>
<dbReference type="GO" id="GO:0000706">
    <property type="term" value="P:meiotic DNA double-strand break processing"/>
    <property type="evidence" value="ECO:0007669"/>
    <property type="project" value="TreeGrafter"/>
</dbReference>
<evidence type="ECO:0000259" key="13">
    <source>
        <dbReference type="Pfam" id="PF21180"/>
    </source>
</evidence>
<dbReference type="Proteomes" id="UP000310158">
    <property type="component" value="Unassembled WGS sequence"/>
</dbReference>
<dbReference type="InterPro" id="IPR036388">
    <property type="entry name" value="WH-like_DNA-bd_sf"/>
</dbReference>
<comment type="cofactor">
    <cofactor evidence="2">
        <name>Mg(2+)</name>
        <dbReference type="ChEBI" id="CHEBI:18420"/>
    </cofactor>
</comment>
<evidence type="ECO:0000313" key="14">
    <source>
        <dbReference type="EMBL" id="THH16589.1"/>
    </source>
</evidence>
<evidence type="ECO:0000256" key="7">
    <source>
        <dbReference type="ARBA" id="ARBA00023029"/>
    </source>
</evidence>
<comment type="similarity">
    <text evidence="3 10">Belongs to the TOP6A family.</text>
</comment>
<evidence type="ECO:0000256" key="2">
    <source>
        <dbReference type="ARBA" id="ARBA00001946"/>
    </source>
</evidence>
<dbReference type="GO" id="GO:0005524">
    <property type="term" value="F:ATP binding"/>
    <property type="evidence" value="ECO:0007669"/>
    <property type="project" value="InterPro"/>
</dbReference>
<comment type="catalytic activity">
    <reaction evidence="1 10">
        <text>ATP-dependent breakage, passage and rejoining of double-stranded DNA.</text>
        <dbReference type="EC" id="5.6.2.2"/>
    </reaction>
</comment>
<dbReference type="PROSITE" id="PS52041">
    <property type="entry name" value="TOPO_IIB"/>
    <property type="match status" value="1"/>
</dbReference>
<dbReference type="EMBL" id="SGPL01000151">
    <property type="protein sequence ID" value="THH16589.1"/>
    <property type="molecule type" value="Genomic_DNA"/>
</dbReference>